<dbReference type="EMBL" id="JAUSRO010000019">
    <property type="protein sequence ID" value="MDP9902579.1"/>
    <property type="molecule type" value="Genomic_DNA"/>
</dbReference>
<feature type="transmembrane region" description="Helical" evidence="7">
    <location>
        <begin position="207"/>
        <end position="224"/>
    </location>
</feature>
<protein>
    <recommendedName>
        <fullName evidence="7">UPF0761 membrane protein J2W36_004856</fullName>
    </recommendedName>
</protein>
<feature type="transmembrane region" description="Helical" evidence="7">
    <location>
        <begin position="140"/>
        <end position="166"/>
    </location>
</feature>
<dbReference type="Pfam" id="PF03631">
    <property type="entry name" value="Virul_fac_BrkB"/>
    <property type="match status" value="1"/>
</dbReference>
<reference evidence="8 9" key="1">
    <citation type="submission" date="2023-07" db="EMBL/GenBank/DDBJ databases">
        <title>Sorghum-associated microbial communities from plants grown in Nebraska, USA.</title>
        <authorList>
            <person name="Schachtman D."/>
        </authorList>
    </citation>
    <scope>NUCLEOTIDE SEQUENCE [LARGE SCALE GENOMIC DNA]</scope>
    <source>
        <strain evidence="8 9">DS1607</strain>
    </source>
</reference>
<feature type="transmembrane region" description="Helical" evidence="7">
    <location>
        <begin position="178"/>
        <end position="201"/>
    </location>
</feature>
<accession>A0ABT9SE04</accession>
<organism evidence="8 9">
    <name type="scientific">Variovorax ginsengisoli</name>
    <dbReference type="NCBI Taxonomy" id="363844"/>
    <lineage>
        <taxon>Bacteria</taxon>
        <taxon>Pseudomonadati</taxon>
        <taxon>Pseudomonadota</taxon>
        <taxon>Betaproteobacteria</taxon>
        <taxon>Burkholderiales</taxon>
        <taxon>Comamonadaceae</taxon>
        <taxon>Variovorax</taxon>
    </lineage>
</organism>
<evidence type="ECO:0000256" key="3">
    <source>
        <dbReference type="ARBA" id="ARBA00022519"/>
    </source>
</evidence>
<proteinExistence type="inferred from homology"/>
<keyword evidence="3" id="KW-0997">Cell inner membrane</keyword>
<evidence type="ECO:0000256" key="4">
    <source>
        <dbReference type="ARBA" id="ARBA00022692"/>
    </source>
</evidence>
<dbReference type="NCBIfam" id="TIGR00765">
    <property type="entry name" value="yihY_not_rbn"/>
    <property type="match status" value="1"/>
</dbReference>
<name>A0ABT9SE04_9BURK</name>
<dbReference type="PANTHER" id="PTHR30213:SF0">
    <property type="entry name" value="UPF0761 MEMBRANE PROTEIN YIHY"/>
    <property type="match status" value="1"/>
</dbReference>
<sequence>MNRQELWRDLSRFPWRNTAAVLGERFRADRLGLTASSLTFTTTIAMVPFFTLALALFTVFPMFAKMQGRLQRWLIESLIPDNIARQVLGYLNQFASKASGLGIAGLVVLLVTAIALILTIDKTLNNIWRVPKPRPFAQRVLIYWAAITLGPLILAVSLSTTSYVFSASREVVGGEGGVALKLLFDTFEFVLLAAGMASLYHYVPNTAVKWAHAWAGGLFVAAAIEIAKRALGYYLSLVPTYSVLYGAFATVPILLVWIYVAWVIVLLGAVIAAYLPSLMAGVARRGGTPGWCFQLAVEALQLLHVARGAPTRGLSRNELVQQMRIDALQLVPVIDALVALDWIAPLAEALPGQEARYVLLADPDTTSLAPLVAELLLPHADAVDAVWHRGPLAALLLRDALPQAVSTSPFGAGAIAARGG</sequence>
<evidence type="ECO:0000256" key="5">
    <source>
        <dbReference type="ARBA" id="ARBA00022989"/>
    </source>
</evidence>
<dbReference type="InterPro" id="IPR017039">
    <property type="entry name" value="Virul_fac_BrkB"/>
</dbReference>
<evidence type="ECO:0000256" key="7">
    <source>
        <dbReference type="HAMAP-Rule" id="MF_00672"/>
    </source>
</evidence>
<keyword evidence="9" id="KW-1185">Reference proteome</keyword>
<dbReference type="HAMAP" id="MF_00672">
    <property type="entry name" value="UPF0761"/>
    <property type="match status" value="1"/>
</dbReference>
<evidence type="ECO:0000313" key="9">
    <source>
        <dbReference type="Proteomes" id="UP001226867"/>
    </source>
</evidence>
<feature type="transmembrane region" description="Helical" evidence="7">
    <location>
        <begin position="101"/>
        <end position="120"/>
    </location>
</feature>
<keyword evidence="6 7" id="KW-0472">Membrane</keyword>
<feature type="transmembrane region" description="Helical" evidence="7">
    <location>
        <begin position="254"/>
        <end position="275"/>
    </location>
</feature>
<dbReference type="PANTHER" id="PTHR30213">
    <property type="entry name" value="INNER MEMBRANE PROTEIN YHJD"/>
    <property type="match status" value="1"/>
</dbReference>
<evidence type="ECO:0000256" key="1">
    <source>
        <dbReference type="ARBA" id="ARBA00004651"/>
    </source>
</evidence>
<dbReference type="Proteomes" id="UP001226867">
    <property type="component" value="Unassembled WGS sequence"/>
</dbReference>
<keyword evidence="5 7" id="KW-1133">Transmembrane helix</keyword>
<comment type="subcellular location">
    <subcellularLocation>
        <location evidence="1 7">Cell membrane</location>
        <topology evidence="1 7">Multi-pass membrane protein</topology>
    </subcellularLocation>
</comment>
<gene>
    <name evidence="8" type="ORF">J2W36_004856</name>
</gene>
<dbReference type="InterPro" id="IPR023679">
    <property type="entry name" value="UPF0761_bac"/>
</dbReference>
<evidence type="ECO:0000313" key="8">
    <source>
        <dbReference type="EMBL" id="MDP9902579.1"/>
    </source>
</evidence>
<comment type="similarity">
    <text evidence="7">Belongs to the UPF0761 family.</text>
</comment>
<keyword evidence="2 7" id="KW-1003">Cell membrane</keyword>
<evidence type="ECO:0000256" key="2">
    <source>
        <dbReference type="ARBA" id="ARBA00022475"/>
    </source>
</evidence>
<feature type="transmembrane region" description="Helical" evidence="7">
    <location>
        <begin position="40"/>
        <end position="64"/>
    </location>
</feature>
<keyword evidence="4 7" id="KW-0812">Transmembrane</keyword>
<evidence type="ECO:0000256" key="6">
    <source>
        <dbReference type="ARBA" id="ARBA00023136"/>
    </source>
</evidence>
<dbReference type="RefSeq" id="WP_307692311.1">
    <property type="nucleotide sequence ID" value="NZ_JAUSRO010000019.1"/>
</dbReference>
<comment type="caution">
    <text evidence="8">The sequence shown here is derived from an EMBL/GenBank/DDBJ whole genome shotgun (WGS) entry which is preliminary data.</text>
</comment>